<reference evidence="3 4" key="1">
    <citation type="journal article" date="2018" name="Nat. Ecol. Evol.">
        <title>Pezizomycetes genomes reveal the molecular basis of ectomycorrhizal truffle lifestyle.</title>
        <authorList>
            <person name="Murat C."/>
            <person name="Payen T."/>
            <person name="Noel B."/>
            <person name="Kuo A."/>
            <person name="Morin E."/>
            <person name="Chen J."/>
            <person name="Kohler A."/>
            <person name="Krizsan K."/>
            <person name="Balestrini R."/>
            <person name="Da Silva C."/>
            <person name="Montanini B."/>
            <person name="Hainaut M."/>
            <person name="Levati E."/>
            <person name="Barry K.W."/>
            <person name="Belfiori B."/>
            <person name="Cichocki N."/>
            <person name="Clum A."/>
            <person name="Dockter R.B."/>
            <person name="Fauchery L."/>
            <person name="Guy J."/>
            <person name="Iotti M."/>
            <person name="Le Tacon F."/>
            <person name="Lindquist E.A."/>
            <person name="Lipzen A."/>
            <person name="Malagnac F."/>
            <person name="Mello A."/>
            <person name="Molinier V."/>
            <person name="Miyauchi S."/>
            <person name="Poulain J."/>
            <person name="Riccioni C."/>
            <person name="Rubini A."/>
            <person name="Sitrit Y."/>
            <person name="Splivallo R."/>
            <person name="Traeger S."/>
            <person name="Wang M."/>
            <person name="Zifcakova L."/>
            <person name="Wipf D."/>
            <person name="Zambonelli A."/>
            <person name="Paolocci F."/>
            <person name="Nowrousian M."/>
            <person name="Ottonello S."/>
            <person name="Baldrian P."/>
            <person name="Spatafora J.W."/>
            <person name="Henrissat B."/>
            <person name="Nagy L.G."/>
            <person name="Aury J.M."/>
            <person name="Wincker P."/>
            <person name="Grigoriev I.V."/>
            <person name="Bonfante P."/>
            <person name="Martin F.M."/>
        </authorList>
    </citation>
    <scope>NUCLEOTIDE SEQUENCE [LARGE SCALE GENOMIC DNA]</scope>
    <source>
        <strain evidence="3 4">ATCC MYA-4762</strain>
    </source>
</reference>
<dbReference type="OrthoDB" id="5400463at2759"/>
<name>A0A3N4LH90_9PEZI</name>
<dbReference type="Pfam" id="PF20149">
    <property type="entry name" value="DUF6532"/>
    <property type="match status" value="1"/>
</dbReference>
<organism evidence="3 4">
    <name type="scientific">Terfezia boudieri ATCC MYA-4762</name>
    <dbReference type="NCBI Taxonomy" id="1051890"/>
    <lineage>
        <taxon>Eukaryota</taxon>
        <taxon>Fungi</taxon>
        <taxon>Dikarya</taxon>
        <taxon>Ascomycota</taxon>
        <taxon>Pezizomycotina</taxon>
        <taxon>Pezizomycetes</taxon>
        <taxon>Pezizales</taxon>
        <taxon>Pezizaceae</taxon>
        <taxon>Terfezia</taxon>
    </lineage>
</organism>
<evidence type="ECO:0000313" key="3">
    <source>
        <dbReference type="EMBL" id="RPB20031.1"/>
    </source>
</evidence>
<keyword evidence="4" id="KW-1185">Reference proteome</keyword>
<dbReference type="InterPro" id="IPR045341">
    <property type="entry name" value="DUF6532"/>
</dbReference>
<dbReference type="AlphaFoldDB" id="A0A3N4LH90"/>
<protein>
    <recommendedName>
        <fullName evidence="2">DUF6532 domain-containing protein</fullName>
    </recommendedName>
</protein>
<feature type="region of interest" description="Disordered" evidence="1">
    <location>
        <begin position="1"/>
        <end position="59"/>
    </location>
</feature>
<proteinExistence type="predicted"/>
<evidence type="ECO:0000313" key="4">
    <source>
        <dbReference type="Proteomes" id="UP000267821"/>
    </source>
</evidence>
<evidence type="ECO:0000256" key="1">
    <source>
        <dbReference type="SAM" id="MobiDB-lite"/>
    </source>
</evidence>
<sequence length="343" mass="38877">MSRRIKERQIVKSPSFQNEDEETASVLRAPHLAQSSKRRAESDGHALRVPGPPSPHHRSLLAEGGSLLTLSPVSVMHSVMASAFTQMIITHRMNTLTSCTTSRRASGLDQGPFSRFLTNIRNSPREQPLTIIEVFALKQRPQHEISQQVNYLLEQDRFICHEDAREVERPANVGILTWLILLQDHKRHFRASEITEIIFRKYFATLKMRGNFDDTFFESINEVFICLVSSAMRHCLKSWATGVYVEPPKTEEFKYDTSVTTWNAHLRKVRSLLLAAIKADLGACIAASQLKPSLELEELLRIGDTSAYEAELTQELAQIAKSVRVARARIPDAVQHHSDQLED</sequence>
<accession>A0A3N4LH90</accession>
<dbReference type="InParanoid" id="A0A3N4LH90"/>
<dbReference type="EMBL" id="ML121578">
    <property type="protein sequence ID" value="RPB20031.1"/>
    <property type="molecule type" value="Genomic_DNA"/>
</dbReference>
<dbReference type="Proteomes" id="UP000267821">
    <property type="component" value="Unassembled WGS sequence"/>
</dbReference>
<feature type="domain" description="DUF6532" evidence="2">
    <location>
        <begin position="131"/>
        <end position="270"/>
    </location>
</feature>
<gene>
    <name evidence="3" type="ORF">L211DRAFT_852642</name>
</gene>
<evidence type="ECO:0000259" key="2">
    <source>
        <dbReference type="Pfam" id="PF20149"/>
    </source>
</evidence>